<feature type="compositionally biased region" description="Acidic residues" evidence="2">
    <location>
        <begin position="387"/>
        <end position="400"/>
    </location>
</feature>
<feature type="region of interest" description="Disordered" evidence="2">
    <location>
        <begin position="379"/>
        <end position="416"/>
    </location>
</feature>
<dbReference type="AlphaFoldDB" id="A0AAN9TW50"/>
<evidence type="ECO:0000256" key="2">
    <source>
        <dbReference type="SAM" id="MobiDB-lite"/>
    </source>
</evidence>
<protein>
    <submittedName>
        <fullName evidence="4">Uncharacterized protein</fullName>
    </submittedName>
</protein>
<comment type="caution">
    <text evidence="4">The sequence shown here is derived from an EMBL/GenBank/DDBJ whole genome shotgun (WGS) entry which is preliminary data.</text>
</comment>
<feature type="compositionally biased region" description="Pro residues" evidence="2">
    <location>
        <begin position="265"/>
        <end position="276"/>
    </location>
</feature>
<proteinExistence type="predicted"/>
<feature type="region of interest" description="Disordered" evidence="2">
    <location>
        <begin position="219"/>
        <end position="315"/>
    </location>
</feature>
<dbReference type="Pfam" id="PF00379">
    <property type="entry name" value="Chitin_bind_4"/>
    <property type="match status" value="1"/>
</dbReference>
<accession>A0AAN9TW50</accession>
<reference evidence="4 5" key="1">
    <citation type="submission" date="2024-03" db="EMBL/GenBank/DDBJ databases">
        <title>Adaptation during the transition from Ophiocordyceps entomopathogen to insect associate is accompanied by gene loss and intensified selection.</title>
        <authorList>
            <person name="Ward C.M."/>
            <person name="Onetto C.A."/>
            <person name="Borneman A.R."/>
        </authorList>
    </citation>
    <scope>NUCLEOTIDE SEQUENCE [LARGE SCALE GENOMIC DNA]</scope>
    <source>
        <strain evidence="4">AWRI1</strain>
        <tissue evidence="4">Single Adult Female</tissue>
    </source>
</reference>
<feature type="region of interest" description="Disordered" evidence="2">
    <location>
        <begin position="149"/>
        <end position="169"/>
    </location>
</feature>
<feature type="compositionally biased region" description="Polar residues" evidence="2">
    <location>
        <begin position="277"/>
        <end position="299"/>
    </location>
</feature>
<dbReference type="Proteomes" id="UP001367676">
    <property type="component" value="Unassembled WGS sequence"/>
</dbReference>
<feature type="chain" id="PRO_5043024316" evidence="3">
    <location>
        <begin position="21"/>
        <end position="416"/>
    </location>
</feature>
<dbReference type="PANTHER" id="PTHR10380:SF2">
    <property type="entry name" value="AGAP003037-PA"/>
    <property type="match status" value="1"/>
</dbReference>
<organism evidence="4 5">
    <name type="scientific">Parthenolecanium corni</name>
    <dbReference type="NCBI Taxonomy" id="536013"/>
    <lineage>
        <taxon>Eukaryota</taxon>
        <taxon>Metazoa</taxon>
        <taxon>Ecdysozoa</taxon>
        <taxon>Arthropoda</taxon>
        <taxon>Hexapoda</taxon>
        <taxon>Insecta</taxon>
        <taxon>Pterygota</taxon>
        <taxon>Neoptera</taxon>
        <taxon>Paraneoptera</taxon>
        <taxon>Hemiptera</taxon>
        <taxon>Sternorrhyncha</taxon>
        <taxon>Coccoidea</taxon>
        <taxon>Coccidae</taxon>
        <taxon>Parthenolecanium</taxon>
    </lineage>
</organism>
<evidence type="ECO:0000313" key="4">
    <source>
        <dbReference type="EMBL" id="KAK7605471.1"/>
    </source>
</evidence>
<dbReference type="GO" id="GO:0008010">
    <property type="term" value="F:structural constituent of chitin-based larval cuticle"/>
    <property type="evidence" value="ECO:0007669"/>
    <property type="project" value="TreeGrafter"/>
</dbReference>
<dbReference type="PROSITE" id="PS51155">
    <property type="entry name" value="CHIT_BIND_RR_2"/>
    <property type="match status" value="1"/>
</dbReference>
<feature type="compositionally biased region" description="Polar residues" evidence="2">
    <location>
        <begin position="234"/>
        <end position="256"/>
    </location>
</feature>
<dbReference type="InterPro" id="IPR050468">
    <property type="entry name" value="Cuticle_Struct_Prot"/>
</dbReference>
<keyword evidence="5" id="KW-1185">Reference proteome</keyword>
<dbReference type="PANTHER" id="PTHR10380">
    <property type="entry name" value="CUTICLE PROTEIN"/>
    <property type="match status" value="1"/>
</dbReference>
<gene>
    <name evidence="4" type="ORF">V9T40_007329</name>
</gene>
<feature type="compositionally biased region" description="Polar residues" evidence="2">
    <location>
        <begin position="55"/>
        <end position="73"/>
    </location>
</feature>
<name>A0AAN9TW50_9HEMI</name>
<dbReference type="GO" id="GO:0062129">
    <property type="term" value="C:chitin-based extracellular matrix"/>
    <property type="evidence" value="ECO:0007669"/>
    <property type="project" value="TreeGrafter"/>
</dbReference>
<feature type="signal peptide" evidence="3">
    <location>
        <begin position="1"/>
        <end position="20"/>
    </location>
</feature>
<feature type="region of interest" description="Disordered" evidence="2">
    <location>
        <begin position="55"/>
        <end position="98"/>
    </location>
</feature>
<keyword evidence="1" id="KW-0193">Cuticle</keyword>
<evidence type="ECO:0000256" key="1">
    <source>
        <dbReference type="PROSITE-ProRule" id="PRU00497"/>
    </source>
</evidence>
<keyword evidence="3" id="KW-0732">Signal</keyword>
<evidence type="ECO:0000313" key="5">
    <source>
        <dbReference type="Proteomes" id="UP001367676"/>
    </source>
</evidence>
<sequence length="416" mass="46579">MDFYFLQLVLLLACTWYVSGQQYIYNPEQNAALPVPPRFLVPGAYVAPASEQSFQVQPQGKKLPTNSDVSSSAEYDDRRVRRPFVGRRRPDEPSVGNTASVLPATVTETYRPSAWSTPFLLQHSPQSPQSSAPVASPVSPFVYSTTTQRIGSSAGDTNTPAISTVADSNSAEEGFTRKLPGTVTPYRPPKVQYFPINNPNIIDENEETAVFHNVKTEIPQVSSTSATPETSSPNHIQRTKSFTPRFGTNSIRTPRPQQKVRSHPPSQPVILPPTPPQSRSSFEQSADTDNNKITRTYDSSPHLDHNQQRGKRIKKPVAQVLRKYRDDNPDGSITWGFENDDGSYKEERIGSDCVTRGKYGYIDPDGVRREYTYVQGLPCDRNKLKQEEEDEEDANADEPEPQIVVKHRARKPVQKF</sequence>
<feature type="compositionally biased region" description="Low complexity" evidence="2">
    <location>
        <begin position="222"/>
        <end position="233"/>
    </location>
</feature>
<dbReference type="InterPro" id="IPR000618">
    <property type="entry name" value="Insect_cuticle"/>
</dbReference>
<feature type="compositionally biased region" description="Basic residues" evidence="2">
    <location>
        <begin position="405"/>
        <end position="416"/>
    </location>
</feature>
<dbReference type="EMBL" id="JBBCAQ010000002">
    <property type="protein sequence ID" value="KAK7605471.1"/>
    <property type="molecule type" value="Genomic_DNA"/>
</dbReference>
<evidence type="ECO:0000256" key="3">
    <source>
        <dbReference type="SAM" id="SignalP"/>
    </source>
</evidence>